<evidence type="ECO:0000259" key="1">
    <source>
        <dbReference type="Pfam" id="PF03372"/>
    </source>
</evidence>
<dbReference type="Pfam" id="PF03372">
    <property type="entry name" value="Exo_endo_phos"/>
    <property type="match status" value="1"/>
</dbReference>
<evidence type="ECO:0000313" key="2">
    <source>
        <dbReference type="EMBL" id="KOF80516.1"/>
    </source>
</evidence>
<protein>
    <recommendedName>
        <fullName evidence="1">Endonuclease/exonuclease/phosphatase domain-containing protein</fullName>
    </recommendedName>
</protein>
<gene>
    <name evidence="2" type="ORF">OCBIM_22027770mg</name>
</gene>
<dbReference type="STRING" id="37653.A0A0L8GTX1"/>
<dbReference type="AlphaFoldDB" id="A0A0L8GTX1"/>
<dbReference type="Gene3D" id="3.60.10.10">
    <property type="entry name" value="Endonuclease/exonuclease/phosphatase"/>
    <property type="match status" value="1"/>
</dbReference>
<feature type="domain" description="Endonuclease/exonuclease/phosphatase" evidence="1">
    <location>
        <begin position="19"/>
        <end position="163"/>
    </location>
</feature>
<sequence>MAALPHDSSDQTNSSKKQSIDIIGIQEHRWKGSEDFNTKNTQDTTWVLYYSNADARSNGGVGILVHKHLYKFISSVKNHQISAGYAPTKIADDEDKDRFYDQFTKACKTCPKHDIVVFFGDMNAQIGHNSQGIAHKNDRKWSWMHPNGYKRELDHIAVTEKWRGSFTNCRAYSKVELNSDHKIVSCHFQLEFSRQVLEFKKHTTFNWMILPNDNEKRTNFQTKLNSALTENLRCNNDISTDKMNNILISTITKAAEETIGKRNLNPWALEVTLKLIDNCHNLKMKYLKQNESHRNVINANHLVNKSYKQDRE</sequence>
<name>A0A0L8GTX1_OCTBM</name>
<dbReference type="InterPro" id="IPR036691">
    <property type="entry name" value="Endo/exonu/phosph_ase_sf"/>
</dbReference>
<organism evidence="2">
    <name type="scientific">Octopus bimaculoides</name>
    <name type="common">California two-spotted octopus</name>
    <dbReference type="NCBI Taxonomy" id="37653"/>
    <lineage>
        <taxon>Eukaryota</taxon>
        <taxon>Metazoa</taxon>
        <taxon>Spiralia</taxon>
        <taxon>Lophotrochozoa</taxon>
        <taxon>Mollusca</taxon>
        <taxon>Cephalopoda</taxon>
        <taxon>Coleoidea</taxon>
        <taxon>Octopodiformes</taxon>
        <taxon>Octopoda</taxon>
        <taxon>Incirrata</taxon>
        <taxon>Octopodidae</taxon>
        <taxon>Octopus</taxon>
    </lineage>
</organism>
<dbReference type="GO" id="GO:0003824">
    <property type="term" value="F:catalytic activity"/>
    <property type="evidence" value="ECO:0007669"/>
    <property type="project" value="InterPro"/>
</dbReference>
<dbReference type="SUPFAM" id="SSF56219">
    <property type="entry name" value="DNase I-like"/>
    <property type="match status" value="1"/>
</dbReference>
<accession>A0A0L8GTX1</accession>
<proteinExistence type="predicted"/>
<dbReference type="InterPro" id="IPR005135">
    <property type="entry name" value="Endo/exonuclease/phosphatase"/>
</dbReference>
<reference evidence="2" key="1">
    <citation type="submission" date="2015-07" db="EMBL/GenBank/DDBJ databases">
        <title>MeaNS - Measles Nucleotide Surveillance Program.</title>
        <authorList>
            <person name="Tran T."/>
            <person name="Druce J."/>
        </authorList>
    </citation>
    <scope>NUCLEOTIDE SEQUENCE</scope>
    <source>
        <strain evidence="2">UCB-OBI-ISO-001</strain>
        <tissue evidence="2">Gonad</tissue>
    </source>
</reference>
<dbReference type="EMBL" id="KQ420365">
    <property type="protein sequence ID" value="KOF80516.1"/>
    <property type="molecule type" value="Genomic_DNA"/>
</dbReference>